<evidence type="ECO:0000256" key="1">
    <source>
        <dbReference type="ARBA" id="ARBA00022679"/>
    </source>
</evidence>
<feature type="binding site" evidence="5">
    <location>
        <position position="153"/>
    </location>
    <ligand>
        <name>ATP</name>
        <dbReference type="ChEBI" id="CHEBI:30616"/>
    </ligand>
</feature>
<keyword evidence="3 8" id="KW-0418">Kinase</keyword>
<dbReference type="STRING" id="502025.Hoch_1711"/>
<dbReference type="CDD" id="cd14014">
    <property type="entry name" value="STKc_PknB_like"/>
    <property type="match status" value="1"/>
</dbReference>
<feature type="region of interest" description="Disordered" evidence="6">
    <location>
        <begin position="1"/>
        <end position="21"/>
    </location>
</feature>
<gene>
    <name evidence="8" type="ordered locus">Hoch_1711</name>
</gene>
<dbReference type="eggNOG" id="COG1262">
    <property type="taxonomic scope" value="Bacteria"/>
</dbReference>
<keyword evidence="2 5" id="KW-0547">Nucleotide-binding</keyword>
<keyword evidence="9" id="KW-1185">Reference proteome</keyword>
<name>D0LX14_HALO1</name>
<dbReference type="KEGG" id="hoh:Hoch_1711"/>
<dbReference type="SMART" id="SM00220">
    <property type="entry name" value="S_TKc"/>
    <property type="match status" value="1"/>
</dbReference>
<dbReference type="PANTHER" id="PTHR43289">
    <property type="entry name" value="MITOGEN-ACTIVATED PROTEIN KINASE KINASE KINASE 20-RELATED"/>
    <property type="match status" value="1"/>
</dbReference>
<dbReference type="AlphaFoldDB" id="D0LX14"/>
<dbReference type="InterPro" id="IPR042095">
    <property type="entry name" value="SUMF_sf"/>
</dbReference>
<dbReference type="GO" id="GO:0004674">
    <property type="term" value="F:protein serine/threonine kinase activity"/>
    <property type="evidence" value="ECO:0007669"/>
    <property type="project" value="UniProtKB-KW"/>
</dbReference>
<dbReference type="HOGENOM" id="CLU_292180_0_0_7"/>
<dbReference type="PROSITE" id="PS00107">
    <property type="entry name" value="PROTEIN_KINASE_ATP"/>
    <property type="match status" value="1"/>
</dbReference>
<proteinExistence type="predicted"/>
<keyword evidence="8" id="KW-0723">Serine/threonine-protein kinase</keyword>
<evidence type="ECO:0000256" key="3">
    <source>
        <dbReference type="ARBA" id="ARBA00022777"/>
    </source>
</evidence>
<dbReference type="Pfam" id="PF00069">
    <property type="entry name" value="Pkinase"/>
    <property type="match status" value="1"/>
</dbReference>
<dbReference type="PROSITE" id="PS50011">
    <property type="entry name" value="PROTEIN_KINASE_DOM"/>
    <property type="match status" value="1"/>
</dbReference>
<dbReference type="Gene3D" id="1.10.510.10">
    <property type="entry name" value="Transferase(Phosphotransferase) domain 1"/>
    <property type="match status" value="1"/>
</dbReference>
<dbReference type="RefSeq" id="WP_012826869.1">
    <property type="nucleotide sequence ID" value="NC_013440.1"/>
</dbReference>
<feature type="region of interest" description="Disordered" evidence="6">
    <location>
        <begin position="46"/>
        <end position="97"/>
    </location>
</feature>
<dbReference type="Proteomes" id="UP000001880">
    <property type="component" value="Chromosome"/>
</dbReference>
<feature type="compositionally biased region" description="Low complexity" evidence="6">
    <location>
        <begin position="1030"/>
        <end position="1043"/>
    </location>
</feature>
<sequence length="1043" mass="113107">MAPEDAGLSPSLSLRPRDEELAPGREALEATLSAIAGSRPHELAEFASDVLAPTHAHARPAPERDATERDATERDATERDTAETESGAPAPSATHTSAFVWSHSEPSELAAAAAATRPELQHSYLPIEEIGRGGMGVVYRARQTVLHRDIAVKAARFSAREARALKFISEALITASLQHPNIVPVYDLTTTPDARLALAMKLVGGTTWGHLLGPNGSTRRPSTMRESLDLEYHLDVFSAVANALAFAHSRFILHCDLKPANVLIGEFGEVLLVDWGLAFDFHEQPRPELPAPHRSRLRSPCGTPRYMAPELARGDGNALGPWTDVFLLGAVLYEVLTGAPPHPGRTSAEVLWHAAEWRGPDFSRAPAERDIPEALAALCARAMAPEPAQRYQSVAELQDDLRAFREHRQSLAITGRADDNLSACLERGPRVRVGDAHGRSRLYSEFAEAVAGFREAQQLWPDNPQAIAGERRARLAFAKSALEHRDIGLAEAQIALLADGNDDGGAGAAGDAEVVALRGAIREAQAARQRARTHTRRLSRALAAAAVLLIAGLGLGYVLVARERARAVDSRILAERRLADVRRLADAQHVLGLQGEHRALWPALPKNAPRMETWLADAGALTDRLSDHNTYLTQLRARADSAAAPYRFASAEEQWEHDNLSRLVAELHTFERELIPAMEERLAFARTVRARSIDEHRAAWDAARAAIAASPRYGGLRLAPQLGLVPIGADPTTGLWEFAHIQSGAIAARGSGDALARSEEMGIVLVLIPGGSFRMGARPPSEEHPLGSANVDPRARPSEAPVHEVSLAPFFLSKYEMTQAQWQRFTGDNPSSHTPGMRTGGRLLSALHPVEMIRWHEAAEVAAHLDLTLPTEAQWEYAMRAGTSSVYPSGDEESSLRGTLNIADAYCSEHGGPGSWQYELWLDDGHVVHAPVGSYRGNGFGLHDMAGNVWEWCLDRYGSYELPVAEHSGERQAPADAPHVFRGGGFRANGVHARSADRYSLYTHGYRGYDVGMRPARRIDPAADTDDDTAGAPAAGDPLRTPG</sequence>
<dbReference type="SUPFAM" id="SSF56436">
    <property type="entry name" value="C-type lectin-like"/>
    <property type="match status" value="1"/>
</dbReference>
<dbReference type="PROSITE" id="PS00108">
    <property type="entry name" value="PROTEIN_KINASE_ST"/>
    <property type="match status" value="1"/>
</dbReference>
<evidence type="ECO:0000256" key="6">
    <source>
        <dbReference type="SAM" id="MobiDB-lite"/>
    </source>
</evidence>
<dbReference type="Gene3D" id="3.90.1580.10">
    <property type="entry name" value="paralog of FGE (formylglycine-generating enzyme)"/>
    <property type="match status" value="1"/>
</dbReference>
<reference evidence="8 9" key="1">
    <citation type="journal article" date="2010" name="Stand. Genomic Sci.">
        <title>Complete genome sequence of Haliangium ochraceum type strain (SMP-2).</title>
        <authorList>
            <consortium name="US DOE Joint Genome Institute (JGI-PGF)"/>
            <person name="Ivanova N."/>
            <person name="Daum C."/>
            <person name="Lang E."/>
            <person name="Abt B."/>
            <person name="Kopitz M."/>
            <person name="Saunders E."/>
            <person name="Lapidus A."/>
            <person name="Lucas S."/>
            <person name="Glavina Del Rio T."/>
            <person name="Nolan M."/>
            <person name="Tice H."/>
            <person name="Copeland A."/>
            <person name="Cheng J.F."/>
            <person name="Chen F."/>
            <person name="Bruce D."/>
            <person name="Goodwin L."/>
            <person name="Pitluck S."/>
            <person name="Mavromatis K."/>
            <person name="Pati A."/>
            <person name="Mikhailova N."/>
            <person name="Chen A."/>
            <person name="Palaniappan K."/>
            <person name="Land M."/>
            <person name="Hauser L."/>
            <person name="Chang Y.J."/>
            <person name="Jeffries C.D."/>
            <person name="Detter J.C."/>
            <person name="Brettin T."/>
            <person name="Rohde M."/>
            <person name="Goker M."/>
            <person name="Bristow J."/>
            <person name="Markowitz V."/>
            <person name="Eisen J.A."/>
            <person name="Hugenholtz P."/>
            <person name="Kyrpides N.C."/>
            <person name="Klenk H.P."/>
        </authorList>
    </citation>
    <scope>NUCLEOTIDE SEQUENCE [LARGE SCALE GENOMIC DNA]</scope>
    <source>
        <strain evidence="9">DSM 14365 / CIP 107738 / JCM 11303 / AJ 13395 / SMP-2</strain>
    </source>
</reference>
<keyword evidence="1" id="KW-0808">Transferase</keyword>
<protein>
    <submittedName>
        <fullName evidence="8">Serine/threonine protein kinase</fullName>
    </submittedName>
</protein>
<feature type="domain" description="Protein kinase" evidence="7">
    <location>
        <begin position="124"/>
        <end position="405"/>
    </location>
</feature>
<dbReference type="InterPro" id="IPR008271">
    <property type="entry name" value="Ser/Thr_kinase_AS"/>
</dbReference>
<evidence type="ECO:0000313" key="9">
    <source>
        <dbReference type="Proteomes" id="UP000001880"/>
    </source>
</evidence>
<evidence type="ECO:0000256" key="2">
    <source>
        <dbReference type="ARBA" id="ARBA00022741"/>
    </source>
</evidence>
<feature type="compositionally biased region" description="Basic and acidic residues" evidence="6">
    <location>
        <begin position="60"/>
        <end position="82"/>
    </location>
</feature>
<dbReference type="GO" id="GO:0005524">
    <property type="term" value="F:ATP binding"/>
    <property type="evidence" value="ECO:0007669"/>
    <property type="project" value="UniProtKB-UniRule"/>
</dbReference>
<dbReference type="Pfam" id="PF03781">
    <property type="entry name" value="FGE-sulfatase"/>
    <property type="match status" value="1"/>
</dbReference>
<evidence type="ECO:0000256" key="5">
    <source>
        <dbReference type="PROSITE-ProRule" id="PRU10141"/>
    </source>
</evidence>
<dbReference type="InterPro" id="IPR011009">
    <property type="entry name" value="Kinase-like_dom_sf"/>
</dbReference>
<evidence type="ECO:0000313" key="8">
    <source>
        <dbReference type="EMBL" id="ACY14261.1"/>
    </source>
</evidence>
<dbReference type="InterPro" id="IPR000719">
    <property type="entry name" value="Prot_kinase_dom"/>
</dbReference>
<dbReference type="SUPFAM" id="SSF56112">
    <property type="entry name" value="Protein kinase-like (PK-like)"/>
    <property type="match status" value="1"/>
</dbReference>
<evidence type="ECO:0000256" key="4">
    <source>
        <dbReference type="ARBA" id="ARBA00022840"/>
    </source>
</evidence>
<dbReference type="Gene3D" id="3.30.200.20">
    <property type="entry name" value="Phosphorylase Kinase, domain 1"/>
    <property type="match status" value="1"/>
</dbReference>
<evidence type="ECO:0000259" key="7">
    <source>
        <dbReference type="PROSITE" id="PS50011"/>
    </source>
</evidence>
<feature type="region of interest" description="Disordered" evidence="6">
    <location>
        <begin position="1018"/>
        <end position="1043"/>
    </location>
</feature>
<dbReference type="InterPro" id="IPR005532">
    <property type="entry name" value="SUMF_dom"/>
</dbReference>
<dbReference type="InterPro" id="IPR016187">
    <property type="entry name" value="CTDL_fold"/>
</dbReference>
<dbReference type="InterPro" id="IPR017441">
    <property type="entry name" value="Protein_kinase_ATP_BS"/>
</dbReference>
<dbReference type="eggNOG" id="COG0515">
    <property type="taxonomic scope" value="Bacteria"/>
</dbReference>
<dbReference type="EMBL" id="CP001804">
    <property type="protein sequence ID" value="ACY14261.1"/>
    <property type="molecule type" value="Genomic_DNA"/>
</dbReference>
<keyword evidence="4 5" id="KW-0067">ATP-binding</keyword>
<organism evidence="8 9">
    <name type="scientific">Haliangium ochraceum (strain DSM 14365 / JCM 11303 / SMP-2)</name>
    <dbReference type="NCBI Taxonomy" id="502025"/>
    <lineage>
        <taxon>Bacteria</taxon>
        <taxon>Pseudomonadati</taxon>
        <taxon>Myxococcota</taxon>
        <taxon>Polyangia</taxon>
        <taxon>Haliangiales</taxon>
        <taxon>Kofleriaceae</taxon>
        <taxon>Haliangium</taxon>
    </lineage>
</organism>
<accession>D0LX14</accession>
<dbReference type="PANTHER" id="PTHR43289:SF6">
    <property type="entry name" value="SERINE_THREONINE-PROTEIN KINASE NEKL-3"/>
    <property type="match status" value="1"/>
</dbReference>